<dbReference type="GO" id="GO:0003824">
    <property type="term" value="F:catalytic activity"/>
    <property type="evidence" value="ECO:0007669"/>
    <property type="project" value="InterPro"/>
</dbReference>
<keyword evidence="3 5" id="KW-0460">Magnesium</keyword>
<proteinExistence type="predicted"/>
<evidence type="ECO:0000259" key="6">
    <source>
        <dbReference type="Pfam" id="PF03328"/>
    </source>
</evidence>
<dbReference type="Gene3D" id="3.20.20.60">
    <property type="entry name" value="Phosphoenolpyruvate-binding domains"/>
    <property type="match status" value="1"/>
</dbReference>
<feature type="binding site" evidence="5">
    <location>
        <position position="167"/>
    </location>
    <ligand>
        <name>Mg(2+)</name>
        <dbReference type="ChEBI" id="CHEBI:18420"/>
    </ligand>
</feature>
<feature type="domain" description="HpcH/HpaI aldolase/citrate lyase" evidence="6">
    <location>
        <begin position="11"/>
        <end position="239"/>
    </location>
</feature>
<keyword evidence="2 5" id="KW-0479">Metal-binding</keyword>
<evidence type="ECO:0000256" key="4">
    <source>
        <dbReference type="PIRSR" id="PIRSR015582-1"/>
    </source>
</evidence>
<reference evidence="7" key="1">
    <citation type="submission" date="2023-02" db="EMBL/GenBank/DDBJ databases">
        <authorList>
            <person name="Palmer J.M."/>
        </authorList>
    </citation>
    <scope>NUCLEOTIDE SEQUENCE</scope>
    <source>
        <strain evidence="7">FW57</strain>
    </source>
</reference>
<evidence type="ECO:0000256" key="1">
    <source>
        <dbReference type="ARBA" id="ARBA00001946"/>
    </source>
</evidence>
<evidence type="ECO:0000256" key="5">
    <source>
        <dbReference type="PIRSR" id="PIRSR015582-2"/>
    </source>
</evidence>
<evidence type="ECO:0000256" key="2">
    <source>
        <dbReference type="ARBA" id="ARBA00022723"/>
    </source>
</evidence>
<evidence type="ECO:0000313" key="8">
    <source>
        <dbReference type="Proteomes" id="UP001197093"/>
    </source>
</evidence>
<dbReference type="SUPFAM" id="SSF51621">
    <property type="entry name" value="Phosphoenolpyruvate/pyruvate domain"/>
    <property type="match status" value="1"/>
</dbReference>
<dbReference type="PANTHER" id="PTHR32308">
    <property type="entry name" value="LYASE BETA SUBUNIT, PUTATIVE (AFU_ORTHOLOGUE AFUA_4G13030)-RELATED"/>
    <property type="match status" value="1"/>
</dbReference>
<dbReference type="AlphaFoldDB" id="A0AAD4I3H3"/>
<evidence type="ECO:0000313" key="7">
    <source>
        <dbReference type="EMBL" id="KAG7292260.1"/>
    </source>
</evidence>
<dbReference type="InterPro" id="IPR011206">
    <property type="entry name" value="Citrate_lyase_beta/mcl1/mcl2"/>
</dbReference>
<keyword evidence="8" id="KW-1185">Reference proteome</keyword>
<accession>A0AAD4I3H3</accession>
<feature type="binding site" evidence="5">
    <location>
        <position position="138"/>
    </location>
    <ligand>
        <name>Mg(2+)</name>
        <dbReference type="ChEBI" id="CHEBI:18420"/>
    </ligand>
</feature>
<comment type="cofactor">
    <cofactor evidence="1">
        <name>Mg(2+)</name>
        <dbReference type="ChEBI" id="CHEBI:18420"/>
    </cofactor>
</comment>
<dbReference type="Pfam" id="PF03328">
    <property type="entry name" value="HpcH_HpaI"/>
    <property type="match status" value="1"/>
</dbReference>
<dbReference type="EMBL" id="JAHCVI010000001">
    <property type="protein sequence ID" value="KAG7292260.1"/>
    <property type="molecule type" value="Genomic_DNA"/>
</dbReference>
<dbReference type="InterPro" id="IPR005000">
    <property type="entry name" value="Aldolase/citrate-lyase_domain"/>
</dbReference>
<dbReference type="GO" id="GO:0000287">
    <property type="term" value="F:magnesium ion binding"/>
    <property type="evidence" value="ECO:0007669"/>
    <property type="project" value="TreeGrafter"/>
</dbReference>
<gene>
    <name evidence="7" type="ORF">NEMBOFW57_002295</name>
</gene>
<organism evidence="7 8">
    <name type="scientific">Staphylotrichum longicolle</name>
    <dbReference type="NCBI Taxonomy" id="669026"/>
    <lineage>
        <taxon>Eukaryota</taxon>
        <taxon>Fungi</taxon>
        <taxon>Dikarya</taxon>
        <taxon>Ascomycota</taxon>
        <taxon>Pezizomycotina</taxon>
        <taxon>Sordariomycetes</taxon>
        <taxon>Sordariomycetidae</taxon>
        <taxon>Sordariales</taxon>
        <taxon>Chaetomiaceae</taxon>
        <taxon>Staphylotrichum</taxon>
    </lineage>
</organism>
<dbReference type="Proteomes" id="UP001197093">
    <property type="component" value="Unassembled WGS sequence"/>
</dbReference>
<dbReference type="PIRSF" id="PIRSF015582">
    <property type="entry name" value="Cit_lyase_B"/>
    <property type="match status" value="1"/>
</dbReference>
<dbReference type="InterPro" id="IPR015813">
    <property type="entry name" value="Pyrv/PenolPyrv_kinase-like_dom"/>
</dbReference>
<evidence type="ECO:0000256" key="3">
    <source>
        <dbReference type="ARBA" id="ARBA00022842"/>
    </source>
</evidence>
<dbReference type="PANTHER" id="PTHR32308:SF0">
    <property type="entry name" value="HPCH_HPAI ALDOLASE_CITRATE LYASE DOMAIN-CONTAINING PROTEIN"/>
    <property type="match status" value="1"/>
</dbReference>
<comment type="caution">
    <text evidence="7">The sequence shown here is derived from an EMBL/GenBank/DDBJ whole genome shotgun (WGS) entry which is preliminary data.</text>
</comment>
<dbReference type="GO" id="GO:0006107">
    <property type="term" value="P:oxaloacetate metabolic process"/>
    <property type="evidence" value="ECO:0007669"/>
    <property type="project" value="TreeGrafter"/>
</dbReference>
<feature type="binding site" evidence="4">
    <location>
        <position position="77"/>
    </location>
    <ligand>
        <name>substrate</name>
    </ligand>
</feature>
<protein>
    <recommendedName>
        <fullName evidence="6">HpcH/HpaI aldolase/citrate lyase domain-containing protein</fullName>
    </recommendedName>
</protein>
<feature type="binding site" evidence="4">
    <location>
        <position position="138"/>
    </location>
    <ligand>
        <name>substrate</name>
    </ligand>
</feature>
<name>A0AAD4I3H3_9PEZI</name>
<dbReference type="InterPro" id="IPR040442">
    <property type="entry name" value="Pyrv_kinase-like_dom_sf"/>
</dbReference>
<sequence>MASSALPTLRRALLYVPAVNPRFLTKSLGIAADNVTYDLEDSVTEATKPAARKALQEHLASLPNQAQQPAFNEVAVRINAVSTRHALDDIRAVAAYPALQALVIPKVNSAADLALVDDAIRAAAPHRATPIRLLALVESARAVMDLRAICDAGASRHLRGLIFAAEDFARDLSLTRTVPMTEMLYARSAVVTAARAFELESAIDVVCTVTPGVPGNPRLVDECQQGRGMGFNGKQCVHPAQVDTVQRYFSPSQAEIDWATRIVVANEKASIAGRGAWTLDGKMIDAPVVGAAQGLLDKAKRCGLDIDATREKFKEVAPE</sequence>